<dbReference type="GO" id="GO:0008270">
    <property type="term" value="F:zinc ion binding"/>
    <property type="evidence" value="ECO:0007669"/>
    <property type="project" value="InterPro"/>
</dbReference>
<dbReference type="Proteomes" id="UP000053477">
    <property type="component" value="Unassembled WGS sequence"/>
</dbReference>
<evidence type="ECO:0000313" key="8">
    <source>
        <dbReference type="EMBL" id="KLO05022.1"/>
    </source>
</evidence>
<keyword evidence="3" id="KW-0238">DNA-binding</keyword>
<dbReference type="GO" id="GO:0000976">
    <property type="term" value="F:transcription cis-regulatory region binding"/>
    <property type="evidence" value="ECO:0007669"/>
    <property type="project" value="TreeGrafter"/>
</dbReference>
<feature type="compositionally biased region" description="Polar residues" evidence="6">
    <location>
        <begin position="709"/>
        <end position="722"/>
    </location>
</feature>
<sequence length="835" mass="91205">MASSPSDTAGNRNVIQWLERLQQSVHNQPASSEGGARAAFKIDTSAAKRKGAGAVRGGMGGFRNADGDEESDEEFSGNAEVGVVVEDTGAGFDTDLGELRDAGSPSQGAEDEEGARGEGYNYVVSETLGQNDALPDDPIKLIARLSLTNQPPKRRARSKSGRGASAGAGSGEGMEGSGKESVTGLEEDENDNDIGPANETYFLKGPASDLEVRKALIERHSPPEILVHGLVTAEDVDRLFDIFYEKVNPFLSLLDPVLHTPASTFARCPFLFTVVCAIASRFYREKSEIYAIAMHFAKHAASTALIDGWKSVELCQAYILMAVYAVPARRWEEDRSWLYTGLAIRLATDLNLHQPQTGVKPVSEQHERELLNRTRVWMICFNLDRSTATQFGKPSTIKEDYNSIIRNGKDWYKRSKLNHPYDIHLCGYSSLLRIVAEFHDEIFSDKDSPSGLNESADFRSITLRHDEKLEAYHVEWNQRIKEGSDPNVTKADDSWIRPWVQVPQLASSLFRSLVNYSRLVMFSFGFQQAFKRGFQNGDSLFLKKCMDSAQNVVRCVIDSLAPSGYFKYAPDGHFVFASFASAFLLKLLRPEFENLVSKDNSSQILSLIGKLIQVLASSEVAIDDRHTPKLYARFLAGLLAKHQPGGPSSGRLHTRQHPPEGHTPDSDGSYGYGQYGGMGSGQGMFHVGGGGGGGSSTGTSPHGGSTSQRQLSGETTPDMQVHQQLQQQSSPLSSGSTPMESTPIYEAEATYVGSGPLELTSADAGLSGMGFGVSDEEMLATMQALQSPAWWQDMLMPGFSWPEANRNVKTNGYHHQANGFDFGQATMPQGMVMTN</sequence>
<dbReference type="AlphaFoldDB" id="A0A0H2R161"/>
<evidence type="ECO:0000313" key="9">
    <source>
        <dbReference type="Proteomes" id="UP000053477"/>
    </source>
</evidence>
<feature type="region of interest" description="Disordered" evidence="6">
    <location>
        <begin position="47"/>
        <end position="77"/>
    </location>
</feature>
<name>A0A0H2R161_9AGAM</name>
<dbReference type="EMBL" id="KQ086380">
    <property type="protein sequence ID" value="KLO05022.1"/>
    <property type="molecule type" value="Genomic_DNA"/>
</dbReference>
<gene>
    <name evidence="8" type="ORF">SCHPADRAFT_896598</name>
</gene>
<dbReference type="InterPro" id="IPR007219">
    <property type="entry name" value="XnlR_reg_dom"/>
</dbReference>
<dbReference type="CDD" id="cd12148">
    <property type="entry name" value="fungal_TF_MHR"/>
    <property type="match status" value="1"/>
</dbReference>
<feature type="compositionally biased region" description="Gly residues" evidence="6">
    <location>
        <begin position="164"/>
        <end position="176"/>
    </location>
</feature>
<dbReference type="PANTHER" id="PTHR31845">
    <property type="entry name" value="FINGER DOMAIN PROTEIN, PUTATIVE-RELATED"/>
    <property type="match status" value="1"/>
</dbReference>
<evidence type="ECO:0000256" key="1">
    <source>
        <dbReference type="ARBA" id="ARBA00004123"/>
    </source>
</evidence>
<dbReference type="Pfam" id="PF04082">
    <property type="entry name" value="Fungal_trans"/>
    <property type="match status" value="1"/>
</dbReference>
<feature type="region of interest" description="Disordered" evidence="6">
    <location>
        <begin position="144"/>
        <end position="202"/>
    </location>
</feature>
<evidence type="ECO:0000259" key="7">
    <source>
        <dbReference type="SMART" id="SM00906"/>
    </source>
</evidence>
<reference evidence="8 9" key="1">
    <citation type="submission" date="2015-04" db="EMBL/GenBank/DDBJ databases">
        <title>Complete genome sequence of Schizopora paradoxa KUC8140, a cosmopolitan wood degrader in East Asia.</title>
        <authorList>
            <consortium name="DOE Joint Genome Institute"/>
            <person name="Min B."/>
            <person name="Park H."/>
            <person name="Jang Y."/>
            <person name="Kim J.-J."/>
            <person name="Kim K.H."/>
            <person name="Pangilinan J."/>
            <person name="Lipzen A."/>
            <person name="Riley R."/>
            <person name="Grigoriev I.V."/>
            <person name="Spatafora J.W."/>
            <person name="Choi I.-G."/>
        </authorList>
    </citation>
    <scope>NUCLEOTIDE SEQUENCE [LARGE SCALE GENOMIC DNA]</scope>
    <source>
        <strain evidence="8 9">KUC8140</strain>
    </source>
</reference>
<comment type="subcellular location">
    <subcellularLocation>
        <location evidence="1">Nucleus</location>
    </subcellularLocation>
</comment>
<dbReference type="GO" id="GO:0005634">
    <property type="term" value="C:nucleus"/>
    <property type="evidence" value="ECO:0007669"/>
    <property type="project" value="UniProtKB-SubCell"/>
</dbReference>
<protein>
    <recommendedName>
        <fullName evidence="7">Xylanolytic transcriptional activator regulatory domain-containing protein</fullName>
    </recommendedName>
</protein>
<dbReference type="PANTHER" id="PTHR31845:SF19">
    <property type="entry name" value="TRANSCRIPTION FACTOR DOMAIN-CONTAINING PROTEIN"/>
    <property type="match status" value="1"/>
</dbReference>
<evidence type="ECO:0000256" key="6">
    <source>
        <dbReference type="SAM" id="MobiDB-lite"/>
    </source>
</evidence>
<dbReference type="InParanoid" id="A0A0H2R161"/>
<accession>A0A0H2R161</accession>
<feature type="domain" description="Xylanolytic transcriptional activator regulatory" evidence="7">
    <location>
        <begin position="336"/>
        <end position="411"/>
    </location>
</feature>
<dbReference type="GO" id="GO:0000981">
    <property type="term" value="F:DNA-binding transcription factor activity, RNA polymerase II-specific"/>
    <property type="evidence" value="ECO:0007669"/>
    <property type="project" value="TreeGrafter"/>
</dbReference>
<dbReference type="GO" id="GO:0006351">
    <property type="term" value="P:DNA-templated transcription"/>
    <property type="evidence" value="ECO:0007669"/>
    <property type="project" value="InterPro"/>
</dbReference>
<feature type="region of interest" description="Disordered" evidence="6">
    <location>
        <begin position="91"/>
        <end position="117"/>
    </location>
</feature>
<feature type="compositionally biased region" description="Low complexity" evidence="6">
    <location>
        <begin position="723"/>
        <end position="736"/>
    </location>
</feature>
<dbReference type="SMART" id="SM00906">
    <property type="entry name" value="Fungal_trans"/>
    <property type="match status" value="1"/>
</dbReference>
<keyword evidence="4" id="KW-0804">Transcription</keyword>
<feature type="compositionally biased region" description="Low complexity" evidence="6">
    <location>
        <begin position="697"/>
        <end position="708"/>
    </location>
</feature>
<evidence type="ECO:0000256" key="4">
    <source>
        <dbReference type="ARBA" id="ARBA00023163"/>
    </source>
</evidence>
<evidence type="ECO:0000256" key="2">
    <source>
        <dbReference type="ARBA" id="ARBA00023015"/>
    </source>
</evidence>
<evidence type="ECO:0000256" key="3">
    <source>
        <dbReference type="ARBA" id="ARBA00023125"/>
    </source>
</evidence>
<keyword evidence="9" id="KW-1185">Reference proteome</keyword>
<feature type="compositionally biased region" description="Gly residues" evidence="6">
    <location>
        <begin position="670"/>
        <end position="696"/>
    </location>
</feature>
<keyword evidence="2" id="KW-0805">Transcription regulation</keyword>
<dbReference type="InterPro" id="IPR051089">
    <property type="entry name" value="prtT"/>
</dbReference>
<dbReference type="STRING" id="27342.A0A0H2R161"/>
<proteinExistence type="predicted"/>
<dbReference type="OrthoDB" id="39175at2759"/>
<keyword evidence="5" id="KW-0539">Nucleus</keyword>
<feature type="region of interest" description="Disordered" evidence="6">
    <location>
        <begin position="643"/>
        <end position="740"/>
    </location>
</feature>
<evidence type="ECO:0000256" key="5">
    <source>
        <dbReference type="ARBA" id="ARBA00023242"/>
    </source>
</evidence>
<organism evidence="8 9">
    <name type="scientific">Schizopora paradoxa</name>
    <dbReference type="NCBI Taxonomy" id="27342"/>
    <lineage>
        <taxon>Eukaryota</taxon>
        <taxon>Fungi</taxon>
        <taxon>Dikarya</taxon>
        <taxon>Basidiomycota</taxon>
        <taxon>Agaricomycotina</taxon>
        <taxon>Agaricomycetes</taxon>
        <taxon>Hymenochaetales</taxon>
        <taxon>Schizoporaceae</taxon>
        <taxon>Schizopora</taxon>
    </lineage>
</organism>